<accession>A0A9D4D9X0</accession>
<organism evidence="1 2">
    <name type="scientific">Dreissena polymorpha</name>
    <name type="common">Zebra mussel</name>
    <name type="synonym">Mytilus polymorpha</name>
    <dbReference type="NCBI Taxonomy" id="45954"/>
    <lineage>
        <taxon>Eukaryota</taxon>
        <taxon>Metazoa</taxon>
        <taxon>Spiralia</taxon>
        <taxon>Lophotrochozoa</taxon>
        <taxon>Mollusca</taxon>
        <taxon>Bivalvia</taxon>
        <taxon>Autobranchia</taxon>
        <taxon>Heteroconchia</taxon>
        <taxon>Euheterodonta</taxon>
        <taxon>Imparidentia</taxon>
        <taxon>Neoheterodontei</taxon>
        <taxon>Myida</taxon>
        <taxon>Dreissenoidea</taxon>
        <taxon>Dreissenidae</taxon>
        <taxon>Dreissena</taxon>
    </lineage>
</organism>
<evidence type="ECO:0000313" key="1">
    <source>
        <dbReference type="EMBL" id="KAH3740834.1"/>
    </source>
</evidence>
<comment type="caution">
    <text evidence="1">The sequence shown here is derived from an EMBL/GenBank/DDBJ whole genome shotgun (WGS) entry which is preliminary data.</text>
</comment>
<dbReference type="EMBL" id="JAIWYP010000011">
    <property type="protein sequence ID" value="KAH3740834.1"/>
    <property type="molecule type" value="Genomic_DNA"/>
</dbReference>
<dbReference type="AlphaFoldDB" id="A0A9D4D9X0"/>
<reference evidence="1" key="2">
    <citation type="submission" date="2020-11" db="EMBL/GenBank/DDBJ databases">
        <authorList>
            <person name="McCartney M.A."/>
            <person name="Auch B."/>
            <person name="Kono T."/>
            <person name="Mallez S."/>
            <person name="Becker A."/>
            <person name="Gohl D.M."/>
            <person name="Silverstein K.A.T."/>
            <person name="Koren S."/>
            <person name="Bechman K.B."/>
            <person name="Herman A."/>
            <person name="Abrahante J.E."/>
            <person name="Garbe J."/>
        </authorList>
    </citation>
    <scope>NUCLEOTIDE SEQUENCE</scope>
    <source>
        <strain evidence="1">Duluth1</strain>
        <tissue evidence="1">Whole animal</tissue>
    </source>
</reference>
<protein>
    <submittedName>
        <fullName evidence="1">Uncharacterized protein</fullName>
    </submittedName>
</protein>
<name>A0A9D4D9X0_DREPO</name>
<sequence>MTDEVDGVVILSKLEIARFRLPEIPLPTHCLIHVCLKYGRTPLLVLDSSIGDWALVEAGSCKSRSNTQSKY</sequence>
<proteinExistence type="predicted"/>
<reference evidence="1" key="1">
    <citation type="journal article" date="2019" name="bioRxiv">
        <title>The Genome of the Zebra Mussel, Dreissena polymorpha: A Resource for Invasive Species Research.</title>
        <authorList>
            <person name="McCartney M.A."/>
            <person name="Auch B."/>
            <person name="Kono T."/>
            <person name="Mallez S."/>
            <person name="Zhang Y."/>
            <person name="Obille A."/>
            <person name="Becker A."/>
            <person name="Abrahante J.E."/>
            <person name="Garbe J."/>
            <person name="Badalamenti J.P."/>
            <person name="Herman A."/>
            <person name="Mangelson H."/>
            <person name="Liachko I."/>
            <person name="Sullivan S."/>
            <person name="Sone E.D."/>
            <person name="Koren S."/>
            <person name="Silverstein K.A.T."/>
            <person name="Beckman K.B."/>
            <person name="Gohl D.M."/>
        </authorList>
    </citation>
    <scope>NUCLEOTIDE SEQUENCE</scope>
    <source>
        <strain evidence="1">Duluth1</strain>
        <tissue evidence="1">Whole animal</tissue>
    </source>
</reference>
<evidence type="ECO:0000313" key="2">
    <source>
        <dbReference type="Proteomes" id="UP000828390"/>
    </source>
</evidence>
<dbReference type="Proteomes" id="UP000828390">
    <property type="component" value="Unassembled WGS sequence"/>
</dbReference>
<gene>
    <name evidence="1" type="ORF">DPMN_047548</name>
</gene>
<keyword evidence="2" id="KW-1185">Reference proteome</keyword>